<evidence type="ECO:0000313" key="2">
    <source>
        <dbReference type="EMBL" id="QQK75122.1"/>
    </source>
</evidence>
<evidence type="ECO:0000313" key="3">
    <source>
        <dbReference type="Proteomes" id="UP000595823"/>
    </source>
</evidence>
<gene>
    <name evidence="1" type="ORF">HUG15_05220</name>
    <name evidence="2" type="ORF">HUG15_05555</name>
</gene>
<dbReference type="Proteomes" id="UP000595823">
    <property type="component" value="Chromosome"/>
</dbReference>
<evidence type="ECO:0000313" key="1">
    <source>
        <dbReference type="EMBL" id="QQK75060.1"/>
    </source>
</evidence>
<sequence>MPINAENWISRVIENKENITNVIAEKETKSKPNHETGWMDTDTTGRQWITFEIVKKR</sequence>
<dbReference type="AlphaFoldDB" id="A0A7T6Z136"/>
<accession>A0A7T6Z136</accession>
<keyword evidence="3" id="KW-1185">Reference proteome</keyword>
<reference evidence="1 3" key="1">
    <citation type="submission" date="2020-06" db="EMBL/GenBank/DDBJ databases">
        <title>Genomic analysis of Salicibibacter sp. NKC5-3.</title>
        <authorList>
            <person name="Oh Y.J."/>
        </authorList>
    </citation>
    <scope>NUCLEOTIDE SEQUENCE [LARGE SCALE GENOMIC DNA]</scope>
    <source>
        <strain evidence="1 3">NKC5-3</strain>
    </source>
</reference>
<organism evidence="1 3">
    <name type="scientific">Salicibibacter cibarius</name>
    <dbReference type="NCBI Taxonomy" id="2743000"/>
    <lineage>
        <taxon>Bacteria</taxon>
        <taxon>Bacillati</taxon>
        <taxon>Bacillota</taxon>
        <taxon>Bacilli</taxon>
        <taxon>Bacillales</taxon>
        <taxon>Bacillaceae</taxon>
        <taxon>Salicibibacter</taxon>
    </lineage>
</organism>
<name>A0A7T6Z136_9BACI</name>
<dbReference type="EMBL" id="CP054705">
    <property type="protein sequence ID" value="QQK75060.1"/>
    <property type="molecule type" value="Genomic_DNA"/>
</dbReference>
<dbReference type="KEGG" id="scia:HUG15_05220"/>
<protein>
    <submittedName>
        <fullName evidence="1">Uncharacterized protein</fullName>
    </submittedName>
</protein>
<proteinExistence type="predicted"/>
<dbReference type="KEGG" id="scia:HUG15_05555"/>
<dbReference type="EMBL" id="CP054705">
    <property type="protein sequence ID" value="QQK75122.1"/>
    <property type="molecule type" value="Genomic_DNA"/>
</dbReference>
<dbReference type="RefSeq" id="WP_200127623.1">
    <property type="nucleotide sequence ID" value="NZ_CP054705.1"/>
</dbReference>